<dbReference type="Proteomes" id="UP001569414">
    <property type="component" value="Unassembled WGS sequence"/>
</dbReference>
<reference evidence="2 3" key="1">
    <citation type="submission" date="2024-08" db="EMBL/GenBank/DDBJ databases">
        <authorList>
            <person name="Ishaq N."/>
        </authorList>
    </citation>
    <scope>NUCLEOTIDE SEQUENCE [LARGE SCALE GENOMIC DNA]</scope>
    <source>
        <strain evidence="2 3">JCM 30400</strain>
    </source>
</reference>
<proteinExistence type="predicted"/>
<accession>A0ABV4NPD4</accession>
<dbReference type="InterPro" id="IPR036063">
    <property type="entry name" value="Smr_dom_sf"/>
</dbReference>
<dbReference type="Pfam" id="PF01713">
    <property type="entry name" value="Smr"/>
    <property type="match status" value="1"/>
</dbReference>
<keyword evidence="2" id="KW-0540">Nuclease</keyword>
<name>A0ABV4NPD4_9GAMM</name>
<keyword evidence="2" id="KW-0378">Hydrolase</keyword>
<gene>
    <name evidence="2" type="primary">smrA</name>
    <name evidence="2" type="ORF">ACCI51_11935</name>
</gene>
<dbReference type="SMART" id="SM00463">
    <property type="entry name" value="SMR"/>
    <property type="match status" value="1"/>
</dbReference>
<dbReference type="EMBL" id="JBGMEL010000011">
    <property type="protein sequence ID" value="MFA0791257.1"/>
    <property type="molecule type" value="Genomic_DNA"/>
</dbReference>
<keyword evidence="2" id="KW-0255">Endonuclease</keyword>
<dbReference type="PROSITE" id="PS50828">
    <property type="entry name" value="SMR"/>
    <property type="match status" value="1"/>
</dbReference>
<evidence type="ECO:0000313" key="2">
    <source>
        <dbReference type="EMBL" id="MFA0791257.1"/>
    </source>
</evidence>
<evidence type="ECO:0000313" key="3">
    <source>
        <dbReference type="Proteomes" id="UP001569414"/>
    </source>
</evidence>
<dbReference type="InterPro" id="IPR047688">
    <property type="entry name" value="Endonuc_SmrA"/>
</dbReference>
<feature type="domain" description="Smr" evidence="1">
    <location>
        <begin position="98"/>
        <end position="178"/>
    </location>
</feature>
<dbReference type="InterPro" id="IPR002625">
    <property type="entry name" value="Smr_dom"/>
</dbReference>
<dbReference type="PANTHER" id="PTHR35562">
    <property type="entry name" value="DNA ENDONUCLEASE SMRA-RELATED"/>
    <property type="match status" value="1"/>
</dbReference>
<dbReference type="Gene3D" id="3.30.1370.110">
    <property type="match status" value="1"/>
</dbReference>
<protein>
    <submittedName>
        <fullName evidence="2">DNA endonuclease SmrA</fullName>
    </submittedName>
</protein>
<dbReference type="NCBIfam" id="NF033154">
    <property type="entry name" value="endonuc_SmrA"/>
    <property type="match status" value="1"/>
</dbReference>
<dbReference type="GO" id="GO:0004519">
    <property type="term" value="F:endonuclease activity"/>
    <property type="evidence" value="ECO:0007669"/>
    <property type="project" value="UniProtKB-KW"/>
</dbReference>
<dbReference type="RefSeq" id="WP_371843742.1">
    <property type="nucleotide sequence ID" value="NZ_JBGMEL010000011.1"/>
</dbReference>
<comment type="caution">
    <text evidence="2">The sequence shown here is derived from an EMBL/GenBank/DDBJ whole genome shotgun (WGS) entry which is preliminary data.</text>
</comment>
<keyword evidence="3" id="KW-1185">Reference proteome</keyword>
<dbReference type="PANTHER" id="PTHR35562:SF2">
    <property type="entry name" value="DNA ENDONUCLEASE SMRA-RELATED"/>
    <property type="match status" value="1"/>
</dbReference>
<evidence type="ECO:0000259" key="1">
    <source>
        <dbReference type="PROSITE" id="PS50828"/>
    </source>
</evidence>
<sequence length="195" mass="22453">MSSDSKLFKDALGELGDVKPLVQERRVTLRKADEPSERMVRERRAAATRRTARDMNPLSGEYIELVAPWDPIEFKRDGVQNGVYRNLRLGKYKIDARLDLHRHSVEMARSAVVEFVRDCVEADVRCALITHGKGEGRKQPALLKSCIKHWLPQLDAVLAFHSAQKQHGGMGATYVLLRKSERKRLENLERHQRRF</sequence>
<dbReference type="SUPFAM" id="SSF160443">
    <property type="entry name" value="SMR domain-like"/>
    <property type="match status" value="1"/>
</dbReference>
<organism evidence="2 3">
    <name type="scientific">Microbulbifer echini</name>
    <dbReference type="NCBI Taxonomy" id="1529067"/>
    <lineage>
        <taxon>Bacteria</taxon>
        <taxon>Pseudomonadati</taxon>
        <taxon>Pseudomonadota</taxon>
        <taxon>Gammaproteobacteria</taxon>
        <taxon>Cellvibrionales</taxon>
        <taxon>Microbulbiferaceae</taxon>
        <taxon>Microbulbifer</taxon>
    </lineage>
</organism>